<dbReference type="Proteomes" id="UP001190640">
    <property type="component" value="Chromosome 6"/>
</dbReference>
<keyword evidence="5" id="KW-0479">Metal-binding</keyword>
<dbReference type="GO" id="GO:0016787">
    <property type="term" value="F:hydrolase activity"/>
    <property type="evidence" value="ECO:0007669"/>
    <property type="project" value="UniProtKB-KW"/>
</dbReference>
<protein>
    <submittedName>
        <fullName evidence="11">Uncharacterized protein LOC129332654</fullName>
    </submittedName>
</protein>
<comment type="cofactor">
    <cofactor evidence="1">
        <name>a divalent metal cation</name>
        <dbReference type="ChEBI" id="CHEBI:60240"/>
    </cofactor>
</comment>
<evidence type="ECO:0000259" key="8">
    <source>
        <dbReference type="Pfam" id="PF13359"/>
    </source>
</evidence>
<dbReference type="InterPro" id="IPR045249">
    <property type="entry name" value="HARBI1-like"/>
</dbReference>
<evidence type="ECO:0000256" key="6">
    <source>
        <dbReference type="ARBA" id="ARBA00022801"/>
    </source>
</evidence>
<dbReference type="PANTHER" id="PTHR22930:SF206">
    <property type="entry name" value="NUCLEASE HARBI1"/>
    <property type="match status" value="1"/>
</dbReference>
<feature type="domain" description="DUF8040" evidence="9">
    <location>
        <begin position="90"/>
        <end position="169"/>
    </location>
</feature>
<dbReference type="GeneID" id="129332654"/>
<evidence type="ECO:0000256" key="5">
    <source>
        <dbReference type="ARBA" id="ARBA00022723"/>
    </source>
</evidence>
<name>A0AA97JMK3_EUBMA</name>
<accession>A0AA97JMK3</accession>
<comment type="similarity">
    <text evidence="3">Belongs to the HARBI1 family.</text>
</comment>
<dbReference type="PANTHER" id="PTHR22930">
    <property type="match status" value="1"/>
</dbReference>
<organism evidence="10 11">
    <name type="scientific">Eublepharis macularius</name>
    <name type="common">Leopard gecko</name>
    <name type="synonym">Cyrtodactylus macularius</name>
    <dbReference type="NCBI Taxonomy" id="481883"/>
    <lineage>
        <taxon>Eukaryota</taxon>
        <taxon>Metazoa</taxon>
        <taxon>Chordata</taxon>
        <taxon>Craniata</taxon>
        <taxon>Vertebrata</taxon>
        <taxon>Euteleostomi</taxon>
        <taxon>Lepidosauria</taxon>
        <taxon>Squamata</taxon>
        <taxon>Bifurcata</taxon>
        <taxon>Gekkota</taxon>
        <taxon>Eublepharidae</taxon>
        <taxon>Eublepharinae</taxon>
        <taxon>Eublepharis</taxon>
    </lineage>
</organism>
<evidence type="ECO:0000256" key="4">
    <source>
        <dbReference type="ARBA" id="ARBA00022722"/>
    </source>
</evidence>
<dbReference type="InterPro" id="IPR058353">
    <property type="entry name" value="DUF8040"/>
</dbReference>
<dbReference type="GO" id="GO:0005634">
    <property type="term" value="C:nucleus"/>
    <property type="evidence" value="ECO:0007669"/>
    <property type="project" value="UniProtKB-SubCell"/>
</dbReference>
<reference evidence="11" key="1">
    <citation type="submission" date="2025-08" db="UniProtKB">
        <authorList>
            <consortium name="RefSeq"/>
        </authorList>
    </citation>
    <scope>IDENTIFICATION</scope>
    <source>
        <tissue evidence="11">Blood</tissue>
    </source>
</reference>
<evidence type="ECO:0000256" key="2">
    <source>
        <dbReference type="ARBA" id="ARBA00004123"/>
    </source>
</evidence>
<dbReference type="InterPro" id="IPR027806">
    <property type="entry name" value="HARBI1_dom"/>
</dbReference>
<evidence type="ECO:0000313" key="11">
    <source>
        <dbReference type="RefSeq" id="XP_054839864.1"/>
    </source>
</evidence>
<proteinExistence type="inferred from homology"/>
<evidence type="ECO:0000259" key="9">
    <source>
        <dbReference type="Pfam" id="PF26138"/>
    </source>
</evidence>
<keyword evidence="10" id="KW-1185">Reference proteome</keyword>
<sequence length="466" mass="52380">MAQVVILLLQNTVSLCHAHLRHILRRRRAAQLIFHSEKLGTASRRSTLRGIRLRQRWYVLADIREHRDCWVYPRSQDWWERIALRVWDDTHWIQCFRMSRGTFNELVDALRPTLARQSTNMREPVSVEKRVAVTLWCLATGACYRVAADHFGLGLSTVSDAVLEVCFAIEKELLSKTVCLGDEVGKVSDGCRKGRGFAQAGTKVVCVVFRVPDGALLRISNHACFWSLFQIMDGFTALGFPHCVGAIDGTHIRIGQPRGKPDQYGNRKNYSSILLQGTVDHTGRFVDAEVGWSGKNHDAFVFRNSALCAAMDNGAFVPGNPSLTVNGVSVPPLMISDGAYPMRWWLMKPYGKLAVTPQQKYFDRCLARARNKVECSFGRLKGRWQCLLHRLKAREENVVTIVTACVILHNLCEAKGHAVLGSLTDPMPLTMPGDGLEYGENDRGMLDEGKRVRDAMAAFMYSRCGR</sequence>
<dbReference type="Pfam" id="PF13359">
    <property type="entry name" value="DDE_Tnp_4"/>
    <property type="match status" value="1"/>
</dbReference>
<evidence type="ECO:0000313" key="10">
    <source>
        <dbReference type="Proteomes" id="UP001190640"/>
    </source>
</evidence>
<evidence type="ECO:0000256" key="7">
    <source>
        <dbReference type="ARBA" id="ARBA00023242"/>
    </source>
</evidence>
<evidence type="ECO:0000256" key="1">
    <source>
        <dbReference type="ARBA" id="ARBA00001968"/>
    </source>
</evidence>
<feature type="domain" description="DDE Tnp4" evidence="8">
    <location>
        <begin position="247"/>
        <end position="410"/>
    </location>
</feature>
<keyword evidence="7" id="KW-0539">Nucleus</keyword>
<keyword evidence="4" id="KW-0540">Nuclease</keyword>
<dbReference type="GO" id="GO:0046872">
    <property type="term" value="F:metal ion binding"/>
    <property type="evidence" value="ECO:0007669"/>
    <property type="project" value="UniProtKB-KW"/>
</dbReference>
<gene>
    <name evidence="11" type="primary">LOC129332654</name>
</gene>
<evidence type="ECO:0000256" key="3">
    <source>
        <dbReference type="ARBA" id="ARBA00006958"/>
    </source>
</evidence>
<keyword evidence="6" id="KW-0378">Hydrolase</keyword>
<comment type="subcellular location">
    <subcellularLocation>
        <location evidence="2">Nucleus</location>
    </subcellularLocation>
</comment>
<dbReference type="RefSeq" id="XP_054839864.1">
    <property type="nucleotide sequence ID" value="XM_054983889.1"/>
</dbReference>
<dbReference type="Pfam" id="PF26138">
    <property type="entry name" value="DUF8040"/>
    <property type="match status" value="1"/>
</dbReference>
<dbReference type="AlphaFoldDB" id="A0AA97JMK3"/>
<dbReference type="KEGG" id="emc:129332654"/>
<dbReference type="GO" id="GO:0004518">
    <property type="term" value="F:nuclease activity"/>
    <property type="evidence" value="ECO:0007669"/>
    <property type="project" value="UniProtKB-KW"/>
</dbReference>